<gene>
    <name evidence="1" type="ORF">HPB47_021954</name>
</gene>
<name>A0AC60R2Q1_IXOPE</name>
<dbReference type="Proteomes" id="UP000805193">
    <property type="component" value="Unassembled WGS sequence"/>
</dbReference>
<dbReference type="EMBL" id="JABSTQ010000924">
    <property type="protein sequence ID" value="KAG0445108.1"/>
    <property type="molecule type" value="Genomic_DNA"/>
</dbReference>
<sequence>MWIPSLRGPFKRRVLQSLRHPKPRCLEVGEFLLVPLKAPENLVSRRGPRPLGVSQRRPPMSRWTLLVREKNDG</sequence>
<reference evidence="1 2" key="1">
    <citation type="journal article" date="2020" name="Cell">
        <title>Large-Scale Comparative Analyses of Tick Genomes Elucidate Their Genetic Diversity and Vector Capacities.</title>
        <authorList>
            <consortium name="Tick Genome and Microbiome Consortium (TIGMIC)"/>
            <person name="Jia N."/>
            <person name="Wang J."/>
            <person name="Shi W."/>
            <person name="Du L."/>
            <person name="Sun Y."/>
            <person name="Zhan W."/>
            <person name="Jiang J.F."/>
            <person name="Wang Q."/>
            <person name="Zhang B."/>
            <person name="Ji P."/>
            <person name="Bell-Sakyi L."/>
            <person name="Cui X.M."/>
            <person name="Yuan T.T."/>
            <person name="Jiang B.G."/>
            <person name="Yang W.F."/>
            <person name="Lam T.T."/>
            <person name="Chang Q.C."/>
            <person name="Ding S.J."/>
            <person name="Wang X.J."/>
            <person name="Zhu J.G."/>
            <person name="Ruan X.D."/>
            <person name="Zhao L."/>
            <person name="Wei J.T."/>
            <person name="Ye R.Z."/>
            <person name="Que T.C."/>
            <person name="Du C.H."/>
            <person name="Zhou Y.H."/>
            <person name="Cheng J.X."/>
            <person name="Dai P.F."/>
            <person name="Guo W.B."/>
            <person name="Han X.H."/>
            <person name="Huang E.J."/>
            <person name="Li L.F."/>
            <person name="Wei W."/>
            <person name="Gao Y.C."/>
            <person name="Liu J.Z."/>
            <person name="Shao H.Z."/>
            <person name="Wang X."/>
            <person name="Wang C.C."/>
            <person name="Yang T.C."/>
            <person name="Huo Q.B."/>
            <person name="Li W."/>
            <person name="Chen H.Y."/>
            <person name="Chen S.E."/>
            <person name="Zhou L.G."/>
            <person name="Ni X.B."/>
            <person name="Tian J.H."/>
            <person name="Sheng Y."/>
            <person name="Liu T."/>
            <person name="Pan Y.S."/>
            <person name="Xia L.Y."/>
            <person name="Li J."/>
            <person name="Zhao F."/>
            <person name="Cao W.C."/>
        </authorList>
    </citation>
    <scope>NUCLEOTIDE SEQUENCE [LARGE SCALE GENOMIC DNA]</scope>
    <source>
        <strain evidence="1">Iper-2018</strain>
    </source>
</reference>
<protein>
    <submittedName>
        <fullName evidence="1">Uncharacterized protein</fullName>
    </submittedName>
</protein>
<evidence type="ECO:0000313" key="2">
    <source>
        <dbReference type="Proteomes" id="UP000805193"/>
    </source>
</evidence>
<organism evidence="1 2">
    <name type="scientific">Ixodes persulcatus</name>
    <name type="common">Taiga tick</name>
    <dbReference type="NCBI Taxonomy" id="34615"/>
    <lineage>
        <taxon>Eukaryota</taxon>
        <taxon>Metazoa</taxon>
        <taxon>Ecdysozoa</taxon>
        <taxon>Arthropoda</taxon>
        <taxon>Chelicerata</taxon>
        <taxon>Arachnida</taxon>
        <taxon>Acari</taxon>
        <taxon>Parasitiformes</taxon>
        <taxon>Ixodida</taxon>
        <taxon>Ixodoidea</taxon>
        <taxon>Ixodidae</taxon>
        <taxon>Ixodinae</taxon>
        <taxon>Ixodes</taxon>
    </lineage>
</organism>
<keyword evidence="2" id="KW-1185">Reference proteome</keyword>
<comment type="caution">
    <text evidence="1">The sequence shown here is derived from an EMBL/GenBank/DDBJ whole genome shotgun (WGS) entry which is preliminary data.</text>
</comment>
<evidence type="ECO:0000313" key="1">
    <source>
        <dbReference type="EMBL" id="KAG0445108.1"/>
    </source>
</evidence>
<proteinExistence type="predicted"/>
<accession>A0AC60R2Q1</accession>